<evidence type="ECO:0000313" key="3">
    <source>
        <dbReference type="Proteomes" id="UP000664534"/>
    </source>
</evidence>
<dbReference type="AlphaFoldDB" id="A0A8H3J2P4"/>
<sequence>MATSPDSQDDLTLAWATPVSLAQIGARLAAYAETKGAITAFRLAIRDTSLPAFHNLPEEIIGMIASEVRDVAFERKMKKWIKISRCLANTCTSMSHIFTHDFGIRPYFVVQQFFTETAYIDFCDIDHVHAKAFLTLPLLQASISSSPGPEAAYFSICNIIDPSALRGLSESQIRQFKTATNILHLHPYHSEEDEILLEDTLSVRRASISDGDSSSGRSEDGDNDSEDANSDAVTSRDAVIQRLKTLAAQDQGSDHPDDERNTFVHNPKLGTMSGGGISHKKEVRPQLMVLGCGKLKAYDLCVI</sequence>
<keyword evidence="3" id="KW-1185">Reference proteome</keyword>
<feature type="compositionally biased region" description="Basic and acidic residues" evidence="1">
    <location>
        <begin position="252"/>
        <end position="262"/>
    </location>
</feature>
<gene>
    <name evidence="2" type="ORF">IMSHALPRED_001572</name>
</gene>
<evidence type="ECO:0000256" key="1">
    <source>
        <dbReference type="SAM" id="MobiDB-lite"/>
    </source>
</evidence>
<name>A0A8H3J2P4_9LECA</name>
<feature type="region of interest" description="Disordered" evidence="1">
    <location>
        <begin position="207"/>
        <end position="235"/>
    </location>
</feature>
<organism evidence="2 3">
    <name type="scientific">Imshaugia aleurites</name>
    <dbReference type="NCBI Taxonomy" id="172621"/>
    <lineage>
        <taxon>Eukaryota</taxon>
        <taxon>Fungi</taxon>
        <taxon>Dikarya</taxon>
        <taxon>Ascomycota</taxon>
        <taxon>Pezizomycotina</taxon>
        <taxon>Lecanoromycetes</taxon>
        <taxon>OSLEUM clade</taxon>
        <taxon>Lecanoromycetidae</taxon>
        <taxon>Lecanorales</taxon>
        <taxon>Lecanorineae</taxon>
        <taxon>Parmeliaceae</taxon>
        <taxon>Imshaugia</taxon>
    </lineage>
</organism>
<accession>A0A8H3J2P4</accession>
<reference evidence="2" key="1">
    <citation type="submission" date="2021-03" db="EMBL/GenBank/DDBJ databases">
        <authorList>
            <person name="Tagirdzhanova G."/>
        </authorList>
    </citation>
    <scope>NUCLEOTIDE SEQUENCE</scope>
</reference>
<feature type="region of interest" description="Disordered" evidence="1">
    <location>
        <begin position="247"/>
        <end position="278"/>
    </location>
</feature>
<protein>
    <submittedName>
        <fullName evidence="2">Uncharacterized protein</fullName>
    </submittedName>
</protein>
<dbReference type="OrthoDB" id="5430364at2759"/>
<evidence type="ECO:0000313" key="2">
    <source>
        <dbReference type="EMBL" id="CAF9939621.1"/>
    </source>
</evidence>
<comment type="caution">
    <text evidence="2">The sequence shown here is derived from an EMBL/GenBank/DDBJ whole genome shotgun (WGS) entry which is preliminary data.</text>
</comment>
<dbReference type="Proteomes" id="UP000664534">
    <property type="component" value="Unassembled WGS sequence"/>
</dbReference>
<proteinExistence type="predicted"/>
<dbReference type="EMBL" id="CAJPDT010000121">
    <property type="protein sequence ID" value="CAF9939621.1"/>
    <property type="molecule type" value="Genomic_DNA"/>
</dbReference>